<dbReference type="EMBL" id="JACVVK020000035">
    <property type="protein sequence ID" value="KAK7500786.1"/>
    <property type="molecule type" value="Genomic_DNA"/>
</dbReference>
<organism evidence="3 4">
    <name type="scientific">Batillaria attramentaria</name>
    <dbReference type="NCBI Taxonomy" id="370345"/>
    <lineage>
        <taxon>Eukaryota</taxon>
        <taxon>Metazoa</taxon>
        <taxon>Spiralia</taxon>
        <taxon>Lophotrochozoa</taxon>
        <taxon>Mollusca</taxon>
        <taxon>Gastropoda</taxon>
        <taxon>Caenogastropoda</taxon>
        <taxon>Sorbeoconcha</taxon>
        <taxon>Cerithioidea</taxon>
        <taxon>Batillariidae</taxon>
        <taxon>Batillaria</taxon>
    </lineage>
</organism>
<comment type="caution">
    <text evidence="3">The sequence shown here is derived from an EMBL/GenBank/DDBJ whole genome shotgun (WGS) entry which is preliminary data.</text>
</comment>
<evidence type="ECO:0000313" key="3">
    <source>
        <dbReference type="EMBL" id="KAK7500786.1"/>
    </source>
</evidence>
<dbReference type="InterPro" id="IPR023340">
    <property type="entry name" value="UMA"/>
</dbReference>
<feature type="domain" description="UMA" evidence="2">
    <location>
        <begin position="126"/>
        <end position="173"/>
    </location>
</feature>
<keyword evidence="4" id="KW-1185">Reference proteome</keyword>
<dbReference type="Pfam" id="PF10240">
    <property type="entry name" value="DUF2464"/>
    <property type="match status" value="1"/>
</dbReference>
<evidence type="ECO:0000256" key="1">
    <source>
        <dbReference type="SAM" id="MobiDB-lite"/>
    </source>
</evidence>
<dbReference type="AlphaFoldDB" id="A0ABD0LMU7"/>
<feature type="region of interest" description="Disordered" evidence="1">
    <location>
        <begin position="1"/>
        <end position="52"/>
    </location>
</feature>
<evidence type="ECO:0000259" key="2">
    <source>
        <dbReference type="PROSITE" id="PS51497"/>
    </source>
</evidence>
<dbReference type="InterPro" id="IPR018798">
    <property type="entry name" value="MVB12A/B"/>
</dbReference>
<feature type="compositionally biased region" description="Polar residues" evidence="1">
    <location>
        <begin position="1"/>
        <end position="25"/>
    </location>
</feature>
<protein>
    <recommendedName>
        <fullName evidence="2">UMA domain-containing protein</fullName>
    </recommendedName>
</protein>
<sequence>MISSIFSRLKQQVTGAGDSGSYSQSHPDRSDYSGLDPHSAPEEDGFLVVGETASERTTVRASSFDVHGQYAPPSYDQVAVNNKSSPDASTQGFSMFATCAPTPSAEQASASSASGDGHSSGHHPAIKGVPFQLNPRLQDKERLMSLFSDLNLQCARFDWQKYEYDFDFERESLKELCAASGEEDMDTSTFSMSAWAR</sequence>
<proteinExistence type="predicted"/>
<evidence type="ECO:0000313" key="4">
    <source>
        <dbReference type="Proteomes" id="UP001519460"/>
    </source>
</evidence>
<dbReference type="PROSITE" id="PS51497">
    <property type="entry name" value="UMA"/>
    <property type="match status" value="1"/>
</dbReference>
<reference evidence="3 4" key="1">
    <citation type="journal article" date="2023" name="Sci. Data">
        <title>Genome assembly of the Korean intertidal mud-creeper Batillaria attramentaria.</title>
        <authorList>
            <person name="Patra A.K."/>
            <person name="Ho P.T."/>
            <person name="Jun S."/>
            <person name="Lee S.J."/>
            <person name="Kim Y."/>
            <person name="Won Y.J."/>
        </authorList>
    </citation>
    <scope>NUCLEOTIDE SEQUENCE [LARGE SCALE GENOMIC DNA]</scope>
    <source>
        <strain evidence="3">Wonlab-2016</strain>
    </source>
</reference>
<gene>
    <name evidence="3" type="ORF">BaRGS_00008030</name>
</gene>
<accession>A0ABD0LMU7</accession>
<feature type="region of interest" description="Disordered" evidence="1">
    <location>
        <begin position="105"/>
        <end position="126"/>
    </location>
</feature>
<feature type="compositionally biased region" description="Low complexity" evidence="1">
    <location>
        <begin position="105"/>
        <end position="117"/>
    </location>
</feature>
<dbReference type="Proteomes" id="UP001519460">
    <property type="component" value="Unassembled WGS sequence"/>
</dbReference>
<name>A0ABD0LMU7_9CAEN</name>